<evidence type="ECO:0000256" key="11">
    <source>
        <dbReference type="HAMAP-Rule" id="MF_00244"/>
    </source>
</evidence>
<dbReference type="EMBL" id="WWCJ01000006">
    <property type="protein sequence ID" value="MYN02338.1"/>
    <property type="molecule type" value="Genomic_DNA"/>
</dbReference>
<dbReference type="InterPro" id="IPR005248">
    <property type="entry name" value="NadD/NMNAT"/>
</dbReference>
<accession>A0A6N9HFH8</accession>
<evidence type="ECO:0000256" key="9">
    <source>
        <dbReference type="ARBA" id="ARBA00023027"/>
    </source>
</evidence>
<evidence type="ECO:0000256" key="7">
    <source>
        <dbReference type="ARBA" id="ARBA00022741"/>
    </source>
</evidence>
<dbReference type="Pfam" id="PF01467">
    <property type="entry name" value="CTP_transf_like"/>
    <property type="match status" value="1"/>
</dbReference>
<keyword evidence="6 11" id="KW-0548">Nucleotidyltransferase</keyword>
<dbReference type="CDD" id="cd02165">
    <property type="entry name" value="NMNAT"/>
    <property type="match status" value="1"/>
</dbReference>
<dbReference type="NCBIfam" id="NF005410">
    <property type="entry name" value="PRK06973.1"/>
    <property type="match status" value="1"/>
</dbReference>
<comment type="catalytic activity">
    <reaction evidence="10 11">
        <text>nicotinate beta-D-ribonucleotide + ATP + H(+) = deamido-NAD(+) + diphosphate</text>
        <dbReference type="Rhea" id="RHEA:22860"/>
        <dbReference type="ChEBI" id="CHEBI:15378"/>
        <dbReference type="ChEBI" id="CHEBI:30616"/>
        <dbReference type="ChEBI" id="CHEBI:33019"/>
        <dbReference type="ChEBI" id="CHEBI:57502"/>
        <dbReference type="ChEBI" id="CHEBI:58437"/>
        <dbReference type="EC" id="2.7.7.18"/>
    </reaction>
</comment>
<dbReference type="HAMAP" id="MF_00244">
    <property type="entry name" value="NaMN_adenylyltr"/>
    <property type="match status" value="1"/>
</dbReference>
<evidence type="ECO:0000256" key="10">
    <source>
        <dbReference type="ARBA" id="ARBA00048721"/>
    </source>
</evidence>
<feature type="region of interest" description="Disordered" evidence="12">
    <location>
        <begin position="1"/>
        <end position="21"/>
    </location>
</feature>
<gene>
    <name evidence="11" type="primary">nadD</name>
    <name evidence="14" type="ORF">GTP41_09525</name>
</gene>
<comment type="similarity">
    <text evidence="3 11">Belongs to the NadD family.</text>
</comment>
<evidence type="ECO:0000313" key="14">
    <source>
        <dbReference type="EMBL" id="MYN02338.1"/>
    </source>
</evidence>
<dbReference type="GO" id="GO:0009435">
    <property type="term" value="P:NAD+ biosynthetic process"/>
    <property type="evidence" value="ECO:0007669"/>
    <property type="project" value="UniProtKB-UniRule"/>
</dbReference>
<comment type="function">
    <text evidence="1 11">Catalyzes the reversible adenylation of nicotinate mononucleotide (NaMN) to nicotinic acid adenine dinucleotide (NaAD).</text>
</comment>
<dbReference type="NCBIfam" id="TIGR00482">
    <property type="entry name" value="nicotinate (nicotinamide) nucleotide adenylyltransferase"/>
    <property type="match status" value="1"/>
</dbReference>
<evidence type="ECO:0000256" key="5">
    <source>
        <dbReference type="ARBA" id="ARBA00022679"/>
    </source>
</evidence>
<dbReference type="NCBIfam" id="TIGR00125">
    <property type="entry name" value="cyt_tran_rel"/>
    <property type="match status" value="1"/>
</dbReference>
<evidence type="ECO:0000256" key="6">
    <source>
        <dbReference type="ARBA" id="ARBA00022695"/>
    </source>
</evidence>
<dbReference type="Proteomes" id="UP000448575">
    <property type="component" value="Unassembled WGS sequence"/>
</dbReference>
<keyword evidence="9 11" id="KW-0520">NAD</keyword>
<evidence type="ECO:0000256" key="1">
    <source>
        <dbReference type="ARBA" id="ARBA00002324"/>
    </source>
</evidence>
<proteinExistence type="inferred from homology"/>
<keyword evidence="5 11" id="KW-0808">Transferase</keyword>
<keyword evidence="4 11" id="KW-0662">Pyridine nucleotide biosynthesis</keyword>
<keyword evidence="15" id="KW-1185">Reference proteome</keyword>
<dbReference type="Gene3D" id="3.40.50.620">
    <property type="entry name" value="HUPs"/>
    <property type="match status" value="1"/>
</dbReference>
<dbReference type="InterPro" id="IPR004821">
    <property type="entry name" value="Cyt_trans-like"/>
</dbReference>
<dbReference type="GO" id="GO:0004515">
    <property type="term" value="F:nicotinate-nucleotide adenylyltransferase activity"/>
    <property type="evidence" value="ECO:0007669"/>
    <property type="project" value="UniProtKB-UniRule"/>
</dbReference>
<evidence type="ECO:0000256" key="12">
    <source>
        <dbReference type="SAM" id="MobiDB-lite"/>
    </source>
</evidence>
<evidence type="ECO:0000313" key="15">
    <source>
        <dbReference type="Proteomes" id="UP000448575"/>
    </source>
</evidence>
<dbReference type="EC" id="2.7.7.18" evidence="11"/>
<evidence type="ECO:0000256" key="8">
    <source>
        <dbReference type="ARBA" id="ARBA00022840"/>
    </source>
</evidence>
<dbReference type="AlphaFoldDB" id="A0A6N9HFH8"/>
<evidence type="ECO:0000256" key="3">
    <source>
        <dbReference type="ARBA" id="ARBA00009014"/>
    </source>
</evidence>
<feature type="domain" description="Cytidyltransferase-like" evidence="13">
    <location>
        <begin position="36"/>
        <end position="216"/>
    </location>
</feature>
<sequence>MALRLAPGRRQPGSGAGHRLPAAPRLAGRVKRCIALLGGSFDPVHNGHVALGKLFADKLHADALLVIPALPWQKGALVATPQQRVDMLNLAFQGLACPVTIDWQELARGSATYTIETLRAIRADVGPEVSLAFLMGADQLQRLNTWHEWRSLFDLAHICVAARPGFELDDAHVPAEVAAEFQRRQATPDQVRNTPAGRTMLAAEMAIDISATAIRAALQRGDGAHSLIPPVVLDYIEQHNLYKN</sequence>
<dbReference type="InterPro" id="IPR014729">
    <property type="entry name" value="Rossmann-like_a/b/a_fold"/>
</dbReference>
<dbReference type="UniPathway" id="UPA00253">
    <property type="reaction ID" value="UER00332"/>
</dbReference>
<evidence type="ECO:0000256" key="4">
    <source>
        <dbReference type="ARBA" id="ARBA00022642"/>
    </source>
</evidence>
<keyword evidence="8 11" id="KW-0067">ATP-binding</keyword>
<dbReference type="SUPFAM" id="SSF52374">
    <property type="entry name" value="Nucleotidylyl transferase"/>
    <property type="match status" value="1"/>
</dbReference>
<dbReference type="PANTHER" id="PTHR39321:SF3">
    <property type="entry name" value="PHOSPHOPANTETHEINE ADENYLYLTRANSFERASE"/>
    <property type="match status" value="1"/>
</dbReference>
<organism evidence="14 15">
    <name type="scientific">Pseudoduganella guangdongensis</name>
    <dbReference type="NCBI Taxonomy" id="2692179"/>
    <lineage>
        <taxon>Bacteria</taxon>
        <taxon>Pseudomonadati</taxon>
        <taxon>Pseudomonadota</taxon>
        <taxon>Betaproteobacteria</taxon>
        <taxon>Burkholderiales</taxon>
        <taxon>Oxalobacteraceae</taxon>
        <taxon>Telluria group</taxon>
        <taxon>Pseudoduganella</taxon>
    </lineage>
</organism>
<protein>
    <recommendedName>
        <fullName evidence="11">Probable nicotinate-nucleotide adenylyltransferase</fullName>
        <ecNumber evidence="11">2.7.7.18</ecNumber>
    </recommendedName>
    <alternativeName>
        <fullName evidence="11">Deamido-NAD(+) diphosphorylase</fullName>
    </alternativeName>
    <alternativeName>
        <fullName evidence="11">Deamido-NAD(+) pyrophosphorylase</fullName>
    </alternativeName>
    <alternativeName>
        <fullName evidence="11">Nicotinate mononucleotide adenylyltransferase</fullName>
        <shortName evidence="11">NaMN adenylyltransferase</shortName>
    </alternativeName>
</protein>
<keyword evidence="7 11" id="KW-0547">Nucleotide-binding</keyword>
<dbReference type="NCBIfam" id="NF000839">
    <property type="entry name" value="PRK00071.1-1"/>
    <property type="match status" value="1"/>
</dbReference>
<reference evidence="14 15" key="1">
    <citation type="submission" date="2019-12" db="EMBL/GenBank/DDBJ databases">
        <title>Novel species isolated from a subtropical stream in China.</title>
        <authorList>
            <person name="Lu H."/>
        </authorList>
    </citation>
    <scope>NUCLEOTIDE SEQUENCE [LARGE SCALE GENOMIC DNA]</scope>
    <source>
        <strain evidence="14 15">DS3</strain>
    </source>
</reference>
<comment type="pathway">
    <text evidence="2 11">Cofactor biosynthesis; NAD(+) biosynthesis; deamido-NAD(+) from nicotinate D-ribonucleotide: step 1/1.</text>
</comment>
<name>A0A6N9HFH8_9BURK</name>
<evidence type="ECO:0000256" key="2">
    <source>
        <dbReference type="ARBA" id="ARBA00005019"/>
    </source>
</evidence>
<evidence type="ECO:0000259" key="13">
    <source>
        <dbReference type="Pfam" id="PF01467"/>
    </source>
</evidence>
<dbReference type="GO" id="GO:0005524">
    <property type="term" value="F:ATP binding"/>
    <property type="evidence" value="ECO:0007669"/>
    <property type="project" value="UniProtKB-KW"/>
</dbReference>
<comment type="caution">
    <text evidence="14">The sequence shown here is derived from an EMBL/GenBank/DDBJ whole genome shotgun (WGS) entry which is preliminary data.</text>
</comment>
<dbReference type="PANTHER" id="PTHR39321">
    <property type="entry name" value="NICOTINATE-NUCLEOTIDE ADENYLYLTRANSFERASE-RELATED"/>
    <property type="match status" value="1"/>
</dbReference>